<gene>
    <name evidence="5" type="ORF">A5892_01920</name>
</gene>
<evidence type="ECO:0000256" key="2">
    <source>
        <dbReference type="ARBA" id="ARBA00022679"/>
    </source>
</evidence>
<dbReference type="InterPro" id="IPR016869">
    <property type="entry name" value="UCP028135_HipA-like"/>
</dbReference>
<dbReference type="AlphaFoldDB" id="A0A172YAU1"/>
<dbReference type="KEGG" id="haa:A5892_01920"/>
<proteinExistence type="inferred from homology"/>
<keyword evidence="6" id="KW-1185">Reference proteome</keyword>
<keyword evidence="3" id="KW-0418">Kinase</keyword>
<evidence type="ECO:0000313" key="6">
    <source>
        <dbReference type="Proteomes" id="UP000077875"/>
    </source>
</evidence>
<evidence type="ECO:0000256" key="1">
    <source>
        <dbReference type="ARBA" id="ARBA00010164"/>
    </source>
</evidence>
<protein>
    <submittedName>
        <fullName evidence="5">Toxin HipA</fullName>
    </submittedName>
</protein>
<dbReference type="RefSeq" id="WP_064121355.1">
    <property type="nucleotide sequence ID" value="NZ_CP015243.1"/>
</dbReference>
<dbReference type="PIRSF" id="PIRSF028135">
    <property type="entry name" value="UCP028135_HipA-like"/>
    <property type="match status" value="1"/>
</dbReference>
<keyword evidence="2" id="KW-0808">Transferase</keyword>
<sequence length="439" mass="49640">MALTIQAHHHGRWHDAAQLMVDDPSRGRAGPARLEYDPLYACDWLGHDDLPACSLRLPVELILVHRSPHWFGFLDDIMPSGAGRRFWIAYLGLTNLEPHQQDYELLSRGTIAPVGNLRIAQAVPEQASTQRFGLNEVVERDTDFLEYAQMHGAASGGATGAGGEAPKLLLRRDDHERIWIDARQDDDICLDRHYLVKFPRGARGTIDADILRTEYHYYQELNSLGIETIATEGMELREGTRYPSLWLPRFDVGEREGRLERYGLESIYSLLDRGPGEYLNQFTVIRTLARLLAQREHDQGFDQAGFTIEWVKRDLLNIAFGNADNHGRNSALIKRPEGVTLAPVYDFAPMRADPEGIVRTTTWGQPFESGGRFDWHAIAAELVDLVEPERLLDALGRLARQLVGLRDRLETRGVPSSILDMPNVGLGNLDQRINTWRLP</sequence>
<dbReference type="GO" id="GO:0005829">
    <property type="term" value="C:cytosol"/>
    <property type="evidence" value="ECO:0007669"/>
    <property type="project" value="TreeGrafter"/>
</dbReference>
<dbReference type="InterPro" id="IPR012893">
    <property type="entry name" value="HipA-like_C"/>
</dbReference>
<evidence type="ECO:0000259" key="4">
    <source>
        <dbReference type="Pfam" id="PF07804"/>
    </source>
</evidence>
<dbReference type="InterPro" id="IPR052028">
    <property type="entry name" value="HipA_Ser/Thr_kinase"/>
</dbReference>
<dbReference type="EMBL" id="CP015243">
    <property type="protein sequence ID" value="ANF56371.1"/>
    <property type="molecule type" value="Genomic_DNA"/>
</dbReference>
<dbReference type="PANTHER" id="PTHR37419:SF8">
    <property type="entry name" value="TOXIN YJJJ"/>
    <property type="match status" value="1"/>
</dbReference>
<organism evidence="5 6">
    <name type="scientific">Halotalea alkalilenta</name>
    <dbReference type="NCBI Taxonomy" id="376489"/>
    <lineage>
        <taxon>Bacteria</taxon>
        <taxon>Pseudomonadati</taxon>
        <taxon>Pseudomonadota</taxon>
        <taxon>Gammaproteobacteria</taxon>
        <taxon>Oceanospirillales</taxon>
        <taxon>Halomonadaceae</taxon>
        <taxon>Halotalea</taxon>
    </lineage>
</organism>
<feature type="domain" description="HipA-like C-terminal" evidence="4">
    <location>
        <begin position="161"/>
        <end position="394"/>
    </location>
</feature>
<dbReference type="PANTHER" id="PTHR37419">
    <property type="entry name" value="SERINE/THREONINE-PROTEIN KINASE TOXIN HIPA"/>
    <property type="match status" value="1"/>
</dbReference>
<comment type="similarity">
    <text evidence="1">Belongs to the HipA Ser/Thr kinase family.</text>
</comment>
<dbReference type="STRING" id="376489.A5892_01920"/>
<dbReference type="GO" id="GO:0004674">
    <property type="term" value="F:protein serine/threonine kinase activity"/>
    <property type="evidence" value="ECO:0007669"/>
    <property type="project" value="TreeGrafter"/>
</dbReference>
<evidence type="ECO:0000313" key="5">
    <source>
        <dbReference type="EMBL" id="ANF56371.1"/>
    </source>
</evidence>
<accession>A0A172YAU1</accession>
<name>A0A172YAU1_9GAMM</name>
<dbReference type="Proteomes" id="UP000077875">
    <property type="component" value="Chromosome"/>
</dbReference>
<evidence type="ECO:0000256" key="3">
    <source>
        <dbReference type="ARBA" id="ARBA00022777"/>
    </source>
</evidence>
<reference evidence="5 6" key="1">
    <citation type="submission" date="2016-04" db="EMBL/GenBank/DDBJ databases">
        <title>Complete Genome Sequence of Halotalea alkalilenta IHB B 13600.</title>
        <authorList>
            <person name="Swarnkar M.K."/>
            <person name="Sharma A."/>
            <person name="Kaushal K."/>
            <person name="Soni R."/>
            <person name="Rana S."/>
            <person name="Singh A.K."/>
            <person name="Gulati A."/>
        </authorList>
    </citation>
    <scope>NUCLEOTIDE SEQUENCE [LARGE SCALE GENOMIC DNA]</scope>
    <source>
        <strain evidence="5 6">IHB B 13600</strain>
    </source>
</reference>
<dbReference type="Pfam" id="PF07804">
    <property type="entry name" value="HipA_C"/>
    <property type="match status" value="1"/>
</dbReference>